<evidence type="ECO:0000313" key="4">
    <source>
        <dbReference type="Proteomes" id="UP000235371"/>
    </source>
</evidence>
<sequence>MAKKRKAKAPDRKPRKWSWEEKRTLLAWLDFSLKHKEIDFDEGVVDNLGGAFTHEQIERQLKTLWNNRGPDGPDSPKDWHDIKNRGSRSLHNKHGLNENQRNEIALAVEKLEIVFFLEPSTPNRRLRSSSRVDAGSSNQRSWLNTPPVEKNGKTQGRKRKLDSDSSIPPEAKHEIERVDIESSKTNPSRKKPKTYSKRDRTRSTRATVCSPHTPLAVEERYPSLQNKEKRSTTLIKDSEDDVSDTLDGQPDGLNYNRETSIPFGPLGTEDSTTSLLSNSNEDDGCDEQRILCTSGVNEVVRGSGNELIECSQCKISQHAGCVKYFCQECTEAKSTLAERLTRSISSQIDSSTETDELIDPWLQSAIIKIQELQENLMDKERELQESQQFVEDLNRDVHYLNMAKKQRDEQHGPSIEERMFKQQKKVHSLLNELQARSRLGTFTKLTRTSNHQGTSTDIKVALKEAYHNSHMIFRNLEIKGFPFIPQLQMHDRLLGLAQRVAGSRLDSVPQPKDREILSIDPVALLRSLTVTALQDWVFETDFPNFEDNLSITLEGYRDLLASQDGALALRNLDLAAFEAKIGKPKFKTSILPMEAQRLAVQLSQTLAPFFTRNPRDPQELSWDGFSTWGDSMKTWKERQEHLVKLFTDALTTKASSCLNIEDYEMVLYAPGTKFDSNTMEAERMDGTTDTGDHEGRVVRICVQAAVFVHARNPVSNDASVSESIISTRNFVRRNENERKGLIPGLKAVVVLADMD</sequence>
<feature type="compositionally biased region" description="Basic and acidic residues" evidence="2">
    <location>
        <begin position="217"/>
        <end position="231"/>
    </location>
</feature>
<accession>A0A2J6SI95</accession>
<name>A0A2J6SI95_9HELO</name>
<feature type="compositionally biased region" description="Basic residues" evidence="2">
    <location>
        <begin position="85"/>
        <end position="94"/>
    </location>
</feature>
<evidence type="ECO:0000256" key="1">
    <source>
        <dbReference type="SAM" id="Coils"/>
    </source>
</evidence>
<evidence type="ECO:0000313" key="3">
    <source>
        <dbReference type="EMBL" id="PMD50481.1"/>
    </source>
</evidence>
<dbReference type="SUPFAM" id="SSF57903">
    <property type="entry name" value="FYVE/PHD zinc finger"/>
    <property type="match status" value="1"/>
</dbReference>
<feature type="coiled-coil region" evidence="1">
    <location>
        <begin position="362"/>
        <end position="396"/>
    </location>
</feature>
<keyword evidence="4" id="KW-1185">Reference proteome</keyword>
<dbReference type="STRING" id="1095630.A0A2J6SI95"/>
<gene>
    <name evidence="3" type="ORF">K444DRAFT_670190</name>
</gene>
<feature type="region of interest" description="Disordered" evidence="2">
    <location>
        <begin position="65"/>
        <end position="96"/>
    </location>
</feature>
<evidence type="ECO:0000256" key="2">
    <source>
        <dbReference type="SAM" id="MobiDB-lite"/>
    </source>
</evidence>
<dbReference type="RefSeq" id="XP_024727385.1">
    <property type="nucleotide sequence ID" value="XM_024887597.1"/>
</dbReference>
<dbReference type="EMBL" id="KZ613913">
    <property type="protein sequence ID" value="PMD50481.1"/>
    <property type="molecule type" value="Genomic_DNA"/>
</dbReference>
<keyword evidence="1" id="KW-0175">Coiled coil</keyword>
<feature type="compositionally biased region" description="Basic and acidic residues" evidence="2">
    <location>
        <begin position="170"/>
        <end position="182"/>
    </location>
</feature>
<reference evidence="3 4" key="1">
    <citation type="submission" date="2016-04" db="EMBL/GenBank/DDBJ databases">
        <title>A degradative enzymes factory behind the ericoid mycorrhizal symbiosis.</title>
        <authorList>
            <consortium name="DOE Joint Genome Institute"/>
            <person name="Martino E."/>
            <person name="Morin E."/>
            <person name="Grelet G."/>
            <person name="Kuo A."/>
            <person name="Kohler A."/>
            <person name="Daghino S."/>
            <person name="Barry K."/>
            <person name="Choi C."/>
            <person name="Cichocki N."/>
            <person name="Clum A."/>
            <person name="Copeland A."/>
            <person name="Hainaut M."/>
            <person name="Haridas S."/>
            <person name="Labutti K."/>
            <person name="Lindquist E."/>
            <person name="Lipzen A."/>
            <person name="Khouja H.-R."/>
            <person name="Murat C."/>
            <person name="Ohm R."/>
            <person name="Olson A."/>
            <person name="Spatafora J."/>
            <person name="Veneault-Fourrey C."/>
            <person name="Henrissat B."/>
            <person name="Grigoriev I."/>
            <person name="Martin F."/>
            <person name="Perotto S."/>
        </authorList>
    </citation>
    <scope>NUCLEOTIDE SEQUENCE [LARGE SCALE GENOMIC DNA]</scope>
    <source>
        <strain evidence="3 4">E</strain>
    </source>
</reference>
<dbReference type="AlphaFoldDB" id="A0A2J6SI95"/>
<feature type="compositionally biased region" description="Polar residues" evidence="2">
    <location>
        <begin position="129"/>
        <end position="144"/>
    </location>
</feature>
<proteinExistence type="predicted"/>
<dbReference type="OrthoDB" id="303107at2759"/>
<feature type="region of interest" description="Disordered" evidence="2">
    <location>
        <begin position="123"/>
        <end position="283"/>
    </location>
</feature>
<protein>
    <submittedName>
        <fullName evidence="3">Uncharacterized protein</fullName>
    </submittedName>
</protein>
<organism evidence="3 4">
    <name type="scientific">Hyaloscypha bicolor E</name>
    <dbReference type="NCBI Taxonomy" id="1095630"/>
    <lineage>
        <taxon>Eukaryota</taxon>
        <taxon>Fungi</taxon>
        <taxon>Dikarya</taxon>
        <taxon>Ascomycota</taxon>
        <taxon>Pezizomycotina</taxon>
        <taxon>Leotiomycetes</taxon>
        <taxon>Helotiales</taxon>
        <taxon>Hyaloscyphaceae</taxon>
        <taxon>Hyaloscypha</taxon>
        <taxon>Hyaloscypha bicolor</taxon>
    </lineage>
</organism>
<dbReference type="GeneID" id="36595673"/>
<feature type="compositionally biased region" description="Basic and acidic residues" evidence="2">
    <location>
        <begin position="74"/>
        <end position="84"/>
    </location>
</feature>
<dbReference type="CDD" id="cd15489">
    <property type="entry name" value="PHD_SF"/>
    <property type="match status" value="1"/>
</dbReference>
<dbReference type="InterPro" id="IPR011011">
    <property type="entry name" value="Znf_FYVE_PHD"/>
</dbReference>
<dbReference type="Proteomes" id="UP000235371">
    <property type="component" value="Unassembled WGS sequence"/>
</dbReference>
<dbReference type="InParanoid" id="A0A2J6SI95"/>
<feature type="compositionally biased region" description="Polar residues" evidence="2">
    <location>
        <begin position="269"/>
        <end position="279"/>
    </location>
</feature>